<feature type="compositionally biased region" description="Polar residues" evidence="2">
    <location>
        <begin position="61"/>
        <end position="80"/>
    </location>
</feature>
<dbReference type="AlphaFoldDB" id="A0A2M4BZR7"/>
<feature type="chain" id="PRO_5014960554" evidence="3">
    <location>
        <begin position="20"/>
        <end position="205"/>
    </location>
</feature>
<evidence type="ECO:0000256" key="1">
    <source>
        <dbReference type="PROSITE-ProRule" id="PRU00497"/>
    </source>
</evidence>
<evidence type="ECO:0000313" key="4">
    <source>
        <dbReference type="EMBL" id="MBW58577.1"/>
    </source>
</evidence>
<feature type="region of interest" description="Disordered" evidence="2">
    <location>
        <begin position="43"/>
        <end position="80"/>
    </location>
</feature>
<dbReference type="PROSITE" id="PS51155">
    <property type="entry name" value="CHIT_BIND_RR_2"/>
    <property type="match status" value="1"/>
</dbReference>
<protein>
    <submittedName>
        <fullName evidence="4">Putative cuticular protein 76 rr-1 family</fullName>
    </submittedName>
</protein>
<keyword evidence="3" id="KW-0732">Signal</keyword>
<feature type="signal peptide" evidence="3">
    <location>
        <begin position="1"/>
        <end position="19"/>
    </location>
</feature>
<dbReference type="InterPro" id="IPR000618">
    <property type="entry name" value="Insect_cuticle"/>
</dbReference>
<sequence length="205" mass="22864">MRIGLVLLCFGSLSALGYGQNDGKYRPSPGNDGRYIHVDNKYKHSEGNADSGSRIQRDNVGVSSGTKSATGSDESATTKPETILSAILPIPTHPPNVIRMYRLPPPLLGGKKMFRLENQIHENGYHYIYQKEDGVVSDETGHIEESGTPGERIMSKGFYQYDEDGEFFQINYTAVGNYYRPWDGHVPKVPPAIERLLRYLASKPK</sequence>
<dbReference type="GO" id="GO:0042302">
    <property type="term" value="F:structural constituent of cuticle"/>
    <property type="evidence" value="ECO:0007669"/>
    <property type="project" value="UniProtKB-UniRule"/>
</dbReference>
<dbReference type="EMBL" id="GGFJ01009436">
    <property type="protein sequence ID" value="MBW58577.1"/>
    <property type="molecule type" value="Transcribed_RNA"/>
</dbReference>
<name>A0A2M4BZR7_9DIPT</name>
<evidence type="ECO:0000256" key="2">
    <source>
        <dbReference type="SAM" id="MobiDB-lite"/>
    </source>
</evidence>
<reference evidence="4" key="1">
    <citation type="submission" date="2018-01" db="EMBL/GenBank/DDBJ databases">
        <title>An insight into the sialome of Amazonian anophelines.</title>
        <authorList>
            <person name="Ribeiro J.M."/>
            <person name="Scarpassa V."/>
            <person name="Calvo E."/>
        </authorList>
    </citation>
    <scope>NUCLEOTIDE SEQUENCE</scope>
    <source>
        <tissue evidence="4">Salivary glands</tissue>
    </source>
</reference>
<proteinExistence type="predicted"/>
<organism evidence="4">
    <name type="scientific">Anopheles marajoara</name>
    <dbReference type="NCBI Taxonomy" id="58244"/>
    <lineage>
        <taxon>Eukaryota</taxon>
        <taxon>Metazoa</taxon>
        <taxon>Ecdysozoa</taxon>
        <taxon>Arthropoda</taxon>
        <taxon>Hexapoda</taxon>
        <taxon>Insecta</taxon>
        <taxon>Pterygota</taxon>
        <taxon>Neoptera</taxon>
        <taxon>Endopterygota</taxon>
        <taxon>Diptera</taxon>
        <taxon>Nematocera</taxon>
        <taxon>Culicoidea</taxon>
        <taxon>Culicidae</taxon>
        <taxon>Anophelinae</taxon>
        <taxon>Anopheles</taxon>
    </lineage>
</organism>
<keyword evidence="1" id="KW-0193">Cuticle</keyword>
<evidence type="ECO:0000256" key="3">
    <source>
        <dbReference type="SAM" id="SignalP"/>
    </source>
</evidence>
<accession>A0A2M4BZR7</accession>